<evidence type="ECO:0000313" key="2">
    <source>
        <dbReference type="Proteomes" id="UP000504624"/>
    </source>
</evidence>
<feature type="signal peptide" evidence="1">
    <location>
        <begin position="1"/>
        <end position="23"/>
    </location>
</feature>
<accession>A0A6J0GSQ2</accession>
<name>A0A6J0GSQ2_9PASS</name>
<keyword evidence="1" id="KW-0732">Signal</keyword>
<evidence type="ECO:0000256" key="1">
    <source>
        <dbReference type="SAM" id="SignalP"/>
    </source>
</evidence>
<sequence length="334" mass="37299">MHRFLPLAPIFIIPLGCSRAVWGNEAMEPPQKGTETSRVFRRVWFYVLNYTLSLFKAIMFRYWELTPLARPVPAVAAADAAEQPQPRNVSHVVTWRLPAINGSGTRRAGAQPDTCISYLLRGLNLKTRQFQSKLLPLSFSWLKIMVHRPVGECGWRRSFLFSWTGIPISVPMELGSAPGRTGAPTTRPNLSILSCFLGVGCAVQAEDAPPAAVHALPLSRTLPCRHPAARSLQQWQLEFLAHPVWMLLPFLQLEWHHSGFSVGQGLALLKTLCVGSPKQHLGRSLFLAVFNLSREHIVWWSARVPWLCQPEHRGTPGTRGASFAKSSCCQAWGR</sequence>
<dbReference type="GeneID" id="108494783"/>
<keyword evidence="2" id="KW-1185">Reference proteome</keyword>
<dbReference type="AlphaFoldDB" id="A0A6J0GSQ2"/>
<evidence type="ECO:0000313" key="3">
    <source>
        <dbReference type="RefSeq" id="XP_017665128.1"/>
    </source>
</evidence>
<dbReference type="RefSeq" id="XP_017665128.1">
    <property type="nucleotide sequence ID" value="XM_017809639.1"/>
</dbReference>
<reference evidence="3" key="1">
    <citation type="submission" date="2025-08" db="UniProtKB">
        <authorList>
            <consortium name="RefSeq"/>
        </authorList>
    </citation>
    <scope>IDENTIFICATION</scope>
</reference>
<organism evidence="2 3">
    <name type="scientific">Lepidothrix coronata</name>
    <name type="common">blue-crowned manakin</name>
    <dbReference type="NCBI Taxonomy" id="321398"/>
    <lineage>
        <taxon>Eukaryota</taxon>
        <taxon>Metazoa</taxon>
        <taxon>Chordata</taxon>
        <taxon>Craniata</taxon>
        <taxon>Vertebrata</taxon>
        <taxon>Euteleostomi</taxon>
        <taxon>Archelosauria</taxon>
        <taxon>Archosauria</taxon>
        <taxon>Dinosauria</taxon>
        <taxon>Saurischia</taxon>
        <taxon>Theropoda</taxon>
        <taxon>Coelurosauria</taxon>
        <taxon>Aves</taxon>
        <taxon>Neognathae</taxon>
        <taxon>Neoaves</taxon>
        <taxon>Telluraves</taxon>
        <taxon>Australaves</taxon>
        <taxon>Passeriformes</taxon>
        <taxon>Pipridae</taxon>
        <taxon>Lepidothrix</taxon>
    </lineage>
</organism>
<protein>
    <submittedName>
        <fullName evidence="3">Uncharacterized protein LOC108494783</fullName>
    </submittedName>
</protein>
<feature type="chain" id="PRO_5027002034" evidence="1">
    <location>
        <begin position="24"/>
        <end position="334"/>
    </location>
</feature>
<dbReference type="Proteomes" id="UP000504624">
    <property type="component" value="Unplaced"/>
</dbReference>
<proteinExistence type="predicted"/>
<gene>
    <name evidence="3" type="primary">LOC108494783</name>
</gene>